<evidence type="ECO:0000256" key="5">
    <source>
        <dbReference type="ARBA" id="ARBA00020264"/>
    </source>
</evidence>
<evidence type="ECO:0000256" key="7">
    <source>
        <dbReference type="ARBA" id="ARBA00022694"/>
    </source>
</evidence>
<proteinExistence type="inferred from homology"/>
<dbReference type="PANTHER" id="PTHR15641">
    <property type="entry name" value="ELONGATOR COMPLEX PROTEIN 5"/>
    <property type="match status" value="1"/>
</dbReference>
<evidence type="ECO:0000256" key="3">
    <source>
        <dbReference type="ARBA" id="ARBA00005043"/>
    </source>
</evidence>
<dbReference type="GO" id="GO:0005634">
    <property type="term" value="C:nucleus"/>
    <property type="evidence" value="ECO:0007669"/>
    <property type="project" value="UniProtKB-SubCell"/>
</dbReference>
<comment type="subcellular location">
    <subcellularLocation>
        <location evidence="2">Cytoplasm</location>
    </subcellularLocation>
    <subcellularLocation>
        <location evidence="1">Nucleus</location>
    </subcellularLocation>
</comment>
<dbReference type="GO" id="GO:0000049">
    <property type="term" value="F:tRNA binding"/>
    <property type="evidence" value="ECO:0007669"/>
    <property type="project" value="TreeGrafter"/>
</dbReference>
<dbReference type="Proteomes" id="UP001497623">
    <property type="component" value="Unassembled WGS sequence"/>
</dbReference>
<evidence type="ECO:0000256" key="1">
    <source>
        <dbReference type="ARBA" id="ARBA00004123"/>
    </source>
</evidence>
<dbReference type="EMBL" id="CAXKWB010084398">
    <property type="protein sequence ID" value="CAL4209033.1"/>
    <property type="molecule type" value="Genomic_DNA"/>
</dbReference>
<dbReference type="GO" id="GO:0033588">
    <property type="term" value="C:elongator holoenzyme complex"/>
    <property type="evidence" value="ECO:0007669"/>
    <property type="project" value="InterPro"/>
</dbReference>
<evidence type="ECO:0000256" key="2">
    <source>
        <dbReference type="ARBA" id="ARBA00004496"/>
    </source>
</evidence>
<keyword evidence="8" id="KW-0539">Nucleus</keyword>
<sequence>GEKSNLVVYNGFSDPCGWDKEENMVHLNRPLYELFDFKSSNQENVIIIDRIEDFVNHQSELQLINSLHKLSKDSNVSQVIIHCSTDVLSESFLSALSYISAAKIMLKPTVPCICKVVFRKKSGKLIKAHESFKLSDKFVIQNVIVVEKTVPTSQDETSDVDAILAAQTTFNLTLTEEQKFAKNKLLLPHQRIVSVHGGHIHYTPDDVDDWDEDDPDEDLDI</sequence>
<dbReference type="GO" id="GO:0005829">
    <property type="term" value="C:cytosol"/>
    <property type="evidence" value="ECO:0007669"/>
    <property type="project" value="TreeGrafter"/>
</dbReference>
<comment type="pathway">
    <text evidence="3">tRNA modification; 5-methoxycarbonylmethyl-2-thiouridine-tRNA biosynthesis.</text>
</comment>
<dbReference type="GO" id="GO:0002098">
    <property type="term" value="P:tRNA wobble uridine modification"/>
    <property type="evidence" value="ECO:0007669"/>
    <property type="project" value="InterPro"/>
</dbReference>
<comment type="caution">
    <text evidence="9">The sequence shown here is derived from an EMBL/GenBank/DDBJ whole genome shotgun (WGS) entry which is preliminary data.</text>
</comment>
<dbReference type="Pfam" id="PF10483">
    <property type="entry name" value="Elong_Iki1"/>
    <property type="match status" value="1"/>
</dbReference>
<evidence type="ECO:0000313" key="10">
    <source>
        <dbReference type="Proteomes" id="UP001497623"/>
    </source>
</evidence>
<dbReference type="AlphaFoldDB" id="A0AAV2SMN6"/>
<name>A0AAV2SMN6_MEGNR</name>
<gene>
    <name evidence="9" type="ORF">MNOR_LOCUS38203</name>
</gene>
<organism evidence="9 10">
    <name type="scientific">Meganyctiphanes norvegica</name>
    <name type="common">Northern krill</name>
    <name type="synonym">Thysanopoda norvegica</name>
    <dbReference type="NCBI Taxonomy" id="48144"/>
    <lineage>
        <taxon>Eukaryota</taxon>
        <taxon>Metazoa</taxon>
        <taxon>Ecdysozoa</taxon>
        <taxon>Arthropoda</taxon>
        <taxon>Crustacea</taxon>
        <taxon>Multicrustacea</taxon>
        <taxon>Malacostraca</taxon>
        <taxon>Eumalacostraca</taxon>
        <taxon>Eucarida</taxon>
        <taxon>Euphausiacea</taxon>
        <taxon>Euphausiidae</taxon>
        <taxon>Meganyctiphanes</taxon>
    </lineage>
</organism>
<dbReference type="InterPro" id="IPR019519">
    <property type="entry name" value="Elp5"/>
</dbReference>
<reference evidence="9 10" key="1">
    <citation type="submission" date="2024-05" db="EMBL/GenBank/DDBJ databases">
        <authorList>
            <person name="Wallberg A."/>
        </authorList>
    </citation>
    <scope>NUCLEOTIDE SEQUENCE [LARGE SCALE GENOMIC DNA]</scope>
</reference>
<comment type="similarity">
    <text evidence="4">Belongs to the ELP5 family.</text>
</comment>
<feature type="non-terminal residue" evidence="9">
    <location>
        <position position="1"/>
    </location>
</feature>
<evidence type="ECO:0000313" key="9">
    <source>
        <dbReference type="EMBL" id="CAL4209033.1"/>
    </source>
</evidence>
<accession>A0AAV2SMN6</accession>
<keyword evidence="6" id="KW-0963">Cytoplasm</keyword>
<evidence type="ECO:0000256" key="6">
    <source>
        <dbReference type="ARBA" id="ARBA00022490"/>
    </source>
</evidence>
<keyword evidence="10" id="KW-1185">Reference proteome</keyword>
<dbReference type="PANTHER" id="PTHR15641:SF1">
    <property type="entry name" value="ELONGATOR COMPLEX PROTEIN 5"/>
    <property type="match status" value="1"/>
</dbReference>
<evidence type="ECO:0000256" key="8">
    <source>
        <dbReference type="ARBA" id="ARBA00023242"/>
    </source>
</evidence>
<evidence type="ECO:0000256" key="4">
    <source>
        <dbReference type="ARBA" id="ARBA00009567"/>
    </source>
</evidence>
<protein>
    <recommendedName>
        <fullName evidence="5">Elongator complex protein 5</fullName>
    </recommendedName>
</protein>
<keyword evidence="7" id="KW-0819">tRNA processing</keyword>